<proteinExistence type="inferred from homology"/>
<protein>
    <submittedName>
        <fullName evidence="8">Uncharacterized protein</fullName>
    </submittedName>
</protein>
<keyword evidence="5" id="KW-1133">Transmembrane helix</keyword>
<evidence type="ECO:0000256" key="6">
    <source>
        <dbReference type="ARBA" id="ARBA00023136"/>
    </source>
</evidence>
<accession>A0A1J6ISW7</accession>
<dbReference type="Proteomes" id="UP000187609">
    <property type="component" value="Unassembled WGS sequence"/>
</dbReference>
<dbReference type="Pfam" id="PF08137">
    <property type="entry name" value="DVL"/>
    <property type="match status" value="1"/>
</dbReference>
<evidence type="ECO:0000256" key="5">
    <source>
        <dbReference type="ARBA" id="ARBA00022989"/>
    </source>
</evidence>
<evidence type="ECO:0000256" key="2">
    <source>
        <dbReference type="ARBA" id="ARBA00022473"/>
    </source>
</evidence>
<dbReference type="GO" id="GO:0005886">
    <property type="term" value="C:plasma membrane"/>
    <property type="evidence" value="ECO:0007669"/>
    <property type="project" value="UniProtKB-SubCell"/>
</dbReference>
<evidence type="ECO:0000256" key="3">
    <source>
        <dbReference type="ARBA" id="ARBA00022475"/>
    </source>
</evidence>
<dbReference type="STRING" id="49451.A0A1J6ISW7"/>
<gene>
    <name evidence="8" type="ORF">A4A49_34151</name>
</gene>
<keyword evidence="6" id="KW-0472">Membrane</keyword>
<sequence>MNTTATTTFLLFISMAPRENEIEENINITANCCGENSSNGEKSNCRSFRKKCSHLAKKQKAKFYILRRCIAMLVCWHERNDH</sequence>
<dbReference type="GO" id="GO:0008285">
    <property type="term" value="P:negative regulation of cell population proliferation"/>
    <property type="evidence" value="ECO:0007669"/>
    <property type="project" value="InterPro"/>
</dbReference>
<dbReference type="InterPro" id="IPR051525">
    <property type="entry name" value="DVL_RTFL_regulatory"/>
</dbReference>
<dbReference type="GO" id="GO:0048367">
    <property type="term" value="P:shoot system development"/>
    <property type="evidence" value="ECO:0007669"/>
    <property type="project" value="UniProtKB-ARBA"/>
</dbReference>
<evidence type="ECO:0000256" key="4">
    <source>
        <dbReference type="ARBA" id="ARBA00022692"/>
    </source>
</evidence>
<dbReference type="EMBL" id="MJEQ01037192">
    <property type="protein sequence ID" value="OIS98240.1"/>
    <property type="molecule type" value="Genomic_DNA"/>
</dbReference>
<comment type="subcellular location">
    <subcellularLocation>
        <location evidence="1">Cell membrane</location>
        <topology evidence="1">Single-pass membrane protein</topology>
    </subcellularLocation>
</comment>
<name>A0A1J6ISW7_NICAT</name>
<reference evidence="8" key="1">
    <citation type="submission" date="2016-11" db="EMBL/GenBank/DDBJ databases">
        <title>The genome of Nicotiana attenuata.</title>
        <authorList>
            <person name="Xu S."/>
            <person name="Brockmoeller T."/>
            <person name="Gaquerel E."/>
            <person name="Navarro A."/>
            <person name="Kuhl H."/>
            <person name="Gase K."/>
            <person name="Ling Z."/>
            <person name="Zhou W."/>
            <person name="Kreitzer C."/>
            <person name="Stanke M."/>
            <person name="Tang H."/>
            <person name="Lyons E."/>
            <person name="Pandey P."/>
            <person name="Pandey S.P."/>
            <person name="Timmermann B."/>
            <person name="Baldwin I.T."/>
        </authorList>
    </citation>
    <scope>NUCLEOTIDE SEQUENCE [LARGE SCALE GENOMIC DNA]</scope>
    <source>
        <strain evidence="8">UT</strain>
    </source>
</reference>
<keyword evidence="2" id="KW-0217">Developmental protein</keyword>
<keyword evidence="4" id="KW-0812">Transmembrane</keyword>
<dbReference type="PANTHER" id="PTHR33102">
    <property type="entry name" value="DVL19-RELATED-RELATED"/>
    <property type="match status" value="1"/>
</dbReference>
<comment type="similarity">
    <text evidence="7">Belongs to the DVL/RTFL small polypeptides family.</text>
</comment>
<comment type="caution">
    <text evidence="8">The sequence shown here is derived from an EMBL/GenBank/DDBJ whole genome shotgun (WGS) entry which is preliminary data.</text>
</comment>
<evidence type="ECO:0000256" key="7">
    <source>
        <dbReference type="ARBA" id="ARBA00024340"/>
    </source>
</evidence>
<dbReference type="OMA" id="MEPIRES"/>
<dbReference type="InterPro" id="IPR012552">
    <property type="entry name" value="DVL"/>
</dbReference>
<keyword evidence="9" id="KW-1185">Reference proteome</keyword>
<evidence type="ECO:0000256" key="1">
    <source>
        <dbReference type="ARBA" id="ARBA00004162"/>
    </source>
</evidence>
<organism evidence="8 9">
    <name type="scientific">Nicotiana attenuata</name>
    <name type="common">Coyote tobacco</name>
    <dbReference type="NCBI Taxonomy" id="49451"/>
    <lineage>
        <taxon>Eukaryota</taxon>
        <taxon>Viridiplantae</taxon>
        <taxon>Streptophyta</taxon>
        <taxon>Embryophyta</taxon>
        <taxon>Tracheophyta</taxon>
        <taxon>Spermatophyta</taxon>
        <taxon>Magnoliopsida</taxon>
        <taxon>eudicotyledons</taxon>
        <taxon>Gunneridae</taxon>
        <taxon>Pentapetalae</taxon>
        <taxon>asterids</taxon>
        <taxon>lamiids</taxon>
        <taxon>Solanales</taxon>
        <taxon>Solanaceae</taxon>
        <taxon>Nicotianoideae</taxon>
        <taxon>Nicotianeae</taxon>
        <taxon>Nicotiana</taxon>
    </lineage>
</organism>
<evidence type="ECO:0000313" key="9">
    <source>
        <dbReference type="Proteomes" id="UP000187609"/>
    </source>
</evidence>
<dbReference type="Gramene" id="OIS98240">
    <property type="protein sequence ID" value="OIS98240"/>
    <property type="gene ID" value="A4A49_34151"/>
</dbReference>
<keyword evidence="3" id="KW-1003">Cell membrane</keyword>
<dbReference type="AlphaFoldDB" id="A0A1J6ISW7"/>
<evidence type="ECO:0000313" key="8">
    <source>
        <dbReference type="EMBL" id="OIS98240.1"/>
    </source>
</evidence>